<dbReference type="EMBL" id="SWJQ01000048">
    <property type="protein sequence ID" value="TRZ24457.1"/>
    <property type="molecule type" value="Genomic_DNA"/>
</dbReference>
<evidence type="ECO:0000256" key="1">
    <source>
        <dbReference type="SAM" id="SignalP"/>
    </source>
</evidence>
<keyword evidence="3" id="KW-1185">Reference proteome</keyword>
<evidence type="ECO:0000313" key="3">
    <source>
        <dbReference type="Proteomes" id="UP000796761"/>
    </source>
</evidence>
<feature type="chain" id="PRO_5035447886" evidence="1">
    <location>
        <begin position="20"/>
        <end position="151"/>
    </location>
</feature>
<comment type="caution">
    <text evidence="2">The sequence shown here is derived from an EMBL/GenBank/DDBJ whole genome shotgun (WGS) entry which is preliminary data.</text>
</comment>
<name>A0A8K1GUS3_9PASS</name>
<keyword evidence="1" id="KW-0732">Signal</keyword>
<dbReference type="Proteomes" id="UP000796761">
    <property type="component" value="Unassembled WGS sequence"/>
</dbReference>
<protein>
    <submittedName>
        <fullName evidence="2">Uncharacterized protein</fullName>
    </submittedName>
</protein>
<gene>
    <name evidence="2" type="ORF">HGM15179_002664</name>
</gene>
<proteinExistence type="predicted"/>
<dbReference type="AlphaFoldDB" id="A0A8K1GUS3"/>
<organism evidence="2 3">
    <name type="scientific">Zosterops borbonicus</name>
    <dbReference type="NCBI Taxonomy" id="364589"/>
    <lineage>
        <taxon>Eukaryota</taxon>
        <taxon>Metazoa</taxon>
        <taxon>Chordata</taxon>
        <taxon>Craniata</taxon>
        <taxon>Vertebrata</taxon>
        <taxon>Euteleostomi</taxon>
        <taxon>Archelosauria</taxon>
        <taxon>Archosauria</taxon>
        <taxon>Dinosauria</taxon>
        <taxon>Saurischia</taxon>
        <taxon>Theropoda</taxon>
        <taxon>Coelurosauria</taxon>
        <taxon>Aves</taxon>
        <taxon>Neognathae</taxon>
        <taxon>Neoaves</taxon>
        <taxon>Telluraves</taxon>
        <taxon>Australaves</taxon>
        <taxon>Passeriformes</taxon>
        <taxon>Sylvioidea</taxon>
        <taxon>Zosteropidae</taxon>
        <taxon>Zosterops</taxon>
    </lineage>
</organism>
<feature type="signal peptide" evidence="1">
    <location>
        <begin position="1"/>
        <end position="19"/>
    </location>
</feature>
<sequence>MFLPSLCAVVAWSVSSTSGDEYEEGTVYNLFSLAEKPDLCVIGTCPGVIGMDEMCDMLRVRAGLEDSLRTLEKSMSNKPSISGKSGGVNNQSYSLSQVTSIFFPLENWERGPVKMSIANGFRYVCNDNCSTEVKGLRITIIALMRTIPLTL</sequence>
<accession>A0A8K1GUS3</accession>
<evidence type="ECO:0000313" key="2">
    <source>
        <dbReference type="EMBL" id="TRZ24457.1"/>
    </source>
</evidence>
<reference evidence="2" key="1">
    <citation type="submission" date="2019-04" db="EMBL/GenBank/DDBJ databases">
        <title>Genome assembly of Zosterops borbonicus 15179.</title>
        <authorList>
            <person name="Leroy T."/>
            <person name="Anselmetti Y."/>
            <person name="Tilak M.-K."/>
            <person name="Nabholz B."/>
        </authorList>
    </citation>
    <scope>NUCLEOTIDE SEQUENCE</scope>
    <source>
        <strain evidence="2">HGM_15179</strain>
        <tissue evidence="2">Muscle</tissue>
    </source>
</reference>